<dbReference type="GO" id="GO:0005829">
    <property type="term" value="C:cytosol"/>
    <property type="evidence" value="ECO:0007669"/>
    <property type="project" value="TreeGrafter"/>
</dbReference>
<dbReference type="Pfam" id="PF07722">
    <property type="entry name" value="Peptidase_C26"/>
    <property type="match status" value="1"/>
</dbReference>
<dbReference type="EMBL" id="FQZP01000067">
    <property type="protein sequence ID" value="SHJ53335.1"/>
    <property type="molecule type" value="Genomic_DNA"/>
</dbReference>
<dbReference type="InterPro" id="IPR029062">
    <property type="entry name" value="Class_I_gatase-like"/>
</dbReference>
<dbReference type="GO" id="GO:0006598">
    <property type="term" value="P:polyamine catabolic process"/>
    <property type="evidence" value="ECO:0007669"/>
    <property type="project" value="TreeGrafter"/>
</dbReference>
<dbReference type="PROSITE" id="PS51273">
    <property type="entry name" value="GATASE_TYPE_1"/>
    <property type="match status" value="1"/>
</dbReference>
<evidence type="ECO:0000313" key="2">
    <source>
        <dbReference type="Proteomes" id="UP000324781"/>
    </source>
</evidence>
<evidence type="ECO:0000313" key="1">
    <source>
        <dbReference type="EMBL" id="SHJ53335.1"/>
    </source>
</evidence>
<dbReference type="PANTHER" id="PTHR43235:SF1">
    <property type="entry name" value="GLUTAMINE AMIDOTRANSFERASE PB2B2.05-RELATED"/>
    <property type="match status" value="1"/>
</dbReference>
<protein>
    <submittedName>
        <fullName evidence="1">Putative glutamine amidotransferase</fullName>
    </submittedName>
</protein>
<keyword evidence="1" id="KW-0315">Glutamine amidotransferase</keyword>
<dbReference type="SUPFAM" id="SSF52317">
    <property type="entry name" value="Class I glutamine amidotransferase-like"/>
    <property type="match status" value="1"/>
</dbReference>
<dbReference type="GO" id="GO:0016740">
    <property type="term" value="F:transferase activity"/>
    <property type="evidence" value="ECO:0007669"/>
    <property type="project" value="UniProtKB-KW"/>
</dbReference>
<dbReference type="Gene3D" id="3.40.50.880">
    <property type="match status" value="1"/>
</dbReference>
<dbReference type="RefSeq" id="WP_149679621.1">
    <property type="nucleotide sequence ID" value="NZ_DAONMB010000057.1"/>
</dbReference>
<dbReference type="Proteomes" id="UP000324781">
    <property type="component" value="Unassembled WGS sequence"/>
</dbReference>
<accession>A0A1M6K361</accession>
<name>A0A1M6K361_9FIRM</name>
<dbReference type="GO" id="GO:0033969">
    <property type="term" value="F:gamma-glutamyl-gamma-aminobutyrate hydrolase activity"/>
    <property type="evidence" value="ECO:0007669"/>
    <property type="project" value="TreeGrafter"/>
</dbReference>
<dbReference type="InterPro" id="IPR011697">
    <property type="entry name" value="Peptidase_C26"/>
</dbReference>
<dbReference type="InterPro" id="IPR044668">
    <property type="entry name" value="PuuD-like"/>
</dbReference>
<gene>
    <name evidence="1" type="ORF">SAMN05444373_10677</name>
</gene>
<reference evidence="1 2" key="1">
    <citation type="submission" date="2016-11" db="EMBL/GenBank/DDBJ databases">
        <authorList>
            <person name="Varghese N."/>
            <person name="Submissions S."/>
        </authorList>
    </citation>
    <scope>NUCLEOTIDE SEQUENCE [LARGE SCALE GENOMIC DNA]</scope>
    <source>
        <strain evidence="1 2">DSM 19027</strain>
    </source>
</reference>
<dbReference type="CDD" id="cd01745">
    <property type="entry name" value="GATase1_2"/>
    <property type="match status" value="1"/>
</dbReference>
<proteinExistence type="predicted"/>
<keyword evidence="1" id="KW-0808">Transferase</keyword>
<dbReference type="AlphaFoldDB" id="A0A1M6K361"/>
<organism evidence="1 2">
    <name type="scientific">Thermoclostridium caenicola</name>
    <dbReference type="NCBI Taxonomy" id="659425"/>
    <lineage>
        <taxon>Bacteria</taxon>
        <taxon>Bacillati</taxon>
        <taxon>Bacillota</taxon>
        <taxon>Clostridia</taxon>
        <taxon>Eubacteriales</taxon>
        <taxon>Oscillospiraceae</taxon>
        <taxon>Thermoclostridium</taxon>
    </lineage>
</organism>
<keyword evidence="2" id="KW-1185">Reference proteome</keyword>
<sequence length="233" mass="25980">MKPVIGVMPLWDDEKDSLWMLPGYLDGITEAGGLPVILPFTDKIDEITQLADMCDGFLFTGGHDVSTGLYGEEPIGDLIESCLKRDVMEKVYLEIAIDDNKPILGICRGIQLINAALGGSLYQDIPLQYPTKITHCQNAPYDVPVHTVSIIEKTPLFSLLNTTRLPVNSLHHQAIKQLSPVLKEMAISEDGLIEAVYMPGHRFLWAVQWHPEYSHKTDSNSKAIFSEFVKSMI</sequence>
<dbReference type="PANTHER" id="PTHR43235">
    <property type="entry name" value="GLUTAMINE AMIDOTRANSFERASE PB2B2.05-RELATED"/>
    <property type="match status" value="1"/>
</dbReference>
<dbReference type="OrthoDB" id="9813383at2"/>